<dbReference type="PROSITE" id="PS00434">
    <property type="entry name" value="HSF_DOMAIN"/>
    <property type="match status" value="1"/>
</dbReference>
<dbReference type="FunCoup" id="A0A1D2VK18">
    <property type="interactions" value="808"/>
</dbReference>
<gene>
    <name evidence="15" type="ORF">ASCRUDRAFT_28231</name>
</gene>
<evidence type="ECO:0000256" key="2">
    <source>
        <dbReference type="ARBA" id="ARBA00022553"/>
    </source>
</evidence>
<dbReference type="PIRSF" id="PIRSF002595">
    <property type="entry name" value="RR_SKN7"/>
    <property type="match status" value="1"/>
</dbReference>
<evidence type="ECO:0000256" key="13">
    <source>
        <dbReference type="SAM" id="MobiDB-lite"/>
    </source>
</evidence>
<dbReference type="InterPro" id="IPR001789">
    <property type="entry name" value="Sig_transdc_resp-reg_receiver"/>
</dbReference>
<dbReference type="Pfam" id="PF00072">
    <property type="entry name" value="Response_reg"/>
    <property type="match status" value="1"/>
</dbReference>
<keyword evidence="6" id="KW-0804">Transcription</keyword>
<dbReference type="Gene3D" id="3.40.50.2300">
    <property type="match status" value="1"/>
</dbReference>
<dbReference type="PANTHER" id="PTHR45339:SF1">
    <property type="entry name" value="HYBRID SIGNAL TRANSDUCTION HISTIDINE KINASE J"/>
    <property type="match status" value="1"/>
</dbReference>
<evidence type="ECO:0000256" key="11">
    <source>
        <dbReference type="ARBA" id="ARBA00084017"/>
    </source>
</evidence>
<feature type="domain" description="Response regulatory" evidence="14">
    <location>
        <begin position="263"/>
        <end position="377"/>
    </location>
</feature>
<dbReference type="SUPFAM" id="SSF46785">
    <property type="entry name" value="Winged helix' DNA-binding domain"/>
    <property type="match status" value="1"/>
</dbReference>
<dbReference type="PRINTS" id="PR00056">
    <property type="entry name" value="HSFDOMAIN"/>
</dbReference>
<comment type="subcellular location">
    <subcellularLocation>
        <location evidence="1">Nucleus</location>
    </subcellularLocation>
</comment>
<dbReference type="InterPro" id="IPR036388">
    <property type="entry name" value="WH-like_DNA-bd_sf"/>
</dbReference>
<dbReference type="Pfam" id="PF00447">
    <property type="entry name" value="HSF_DNA-bind"/>
    <property type="match status" value="1"/>
</dbReference>
<evidence type="ECO:0000256" key="4">
    <source>
        <dbReference type="ARBA" id="ARBA00023015"/>
    </source>
</evidence>
<dbReference type="OrthoDB" id="424572at2759"/>
<keyword evidence="3" id="KW-0902">Two-component regulatory system</keyword>
<dbReference type="GO" id="GO:0003700">
    <property type="term" value="F:DNA-binding transcription factor activity"/>
    <property type="evidence" value="ECO:0007669"/>
    <property type="project" value="EnsemblFungi"/>
</dbReference>
<accession>A0A1D2VK18</accession>
<feature type="compositionally biased region" description="Low complexity" evidence="13">
    <location>
        <begin position="227"/>
        <end position="244"/>
    </location>
</feature>
<proteinExistence type="predicted"/>
<dbReference type="GO" id="GO:1900101">
    <property type="term" value="P:regulation of endoplasmic reticulum unfolded protein response"/>
    <property type="evidence" value="ECO:0007669"/>
    <property type="project" value="EnsemblFungi"/>
</dbReference>
<sequence>NGSSSNDFVKKLFQMLEITSYKNVVCWTRNGDSFIVLDTNQFTKEILPKHFKHSNFASFVRQLNKYDFHKVKLTHDEKLNLKNQYNSPKDTWEFKHPDFKIGNIKSLENIKRKGPNQTRKSNSTFDEQNQEIIKNLIQKNSFLEKSLKYNNDEIKKLNNQYRTVLESLINFKNITDALSNHINILVDCLKKNGIPISSLPISSPIILQSIQLSLPPQNFNQLTALHTSSTNPTNNQLSSQSNNLSQQKTAAQNSSFPFGHSFYVLLVEDDAVCIQLCRKFLIKYGCTVHVVTDGLAAISTVETNKYDLVLMDIIMPNLDGASATSFIRNFDKSTPIIAMTGNIGDNDLANYLRHGMSDILAKPFTKDDLYLILQKHL</sequence>
<evidence type="ECO:0000256" key="9">
    <source>
        <dbReference type="ARBA" id="ARBA00062447"/>
    </source>
</evidence>
<evidence type="ECO:0000256" key="12">
    <source>
        <dbReference type="PROSITE-ProRule" id="PRU00169"/>
    </source>
</evidence>
<protein>
    <recommendedName>
        <fullName evidence="10">Heat shock transcription factor</fullName>
    </recommendedName>
    <alternativeName>
        <fullName evidence="11">Heat shock factor protein</fullName>
    </alternativeName>
</protein>
<feature type="modified residue" description="4-aspartylphosphate" evidence="12">
    <location>
        <position position="312"/>
    </location>
</feature>
<dbReference type="InterPro" id="IPR000232">
    <property type="entry name" value="HSF_DNA-bd"/>
</dbReference>
<dbReference type="AlphaFoldDB" id="A0A1D2VK18"/>
<dbReference type="GO" id="GO:0043565">
    <property type="term" value="F:sequence-specific DNA binding"/>
    <property type="evidence" value="ECO:0007669"/>
    <property type="project" value="InterPro"/>
</dbReference>
<dbReference type="EMBL" id="KV454478">
    <property type="protein sequence ID" value="ODV61943.1"/>
    <property type="molecule type" value="Genomic_DNA"/>
</dbReference>
<dbReference type="InterPro" id="IPR011006">
    <property type="entry name" value="CheY-like_superfamily"/>
</dbReference>
<evidence type="ECO:0000313" key="16">
    <source>
        <dbReference type="Proteomes" id="UP000095038"/>
    </source>
</evidence>
<organism evidence="15 16">
    <name type="scientific">Ascoidea rubescens DSM 1968</name>
    <dbReference type="NCBI Taxonomy" id="1344418"/>
    <lineage>
        <taxon>Eukaryota</taxon>
        <taxon>Fungi</taxon>
        <taxon>Dikarya</taxon>
        <taxon>Ascomycota</taxon>
        <taxon>Saccharomycotina</taxon>
        <taxon>Saccharomycetes</taxon>
        <taxon>Ascoideaceae</taxon>
        <taxon>Ascoidea</taxon>
    </lineage>
</organism>
<evidence type="ECO:0000256" key="5">
    <source>
        <dbReference type="ARBA" id="ARBA00023125"/>
    </source>
</evidence>
<dbReference type="InterPro" id="IPR014402">
    <property type="entry name" value="Sig_transdc_resp-reg_Skn7"/>
</dbReference>
<dbReference type="SUPFAM" id="SSF52172">
    <property type="entry name" value="CheY-like"/>
    <property type="match status" value="1"/>
</dbReference>
<dbReference type="GO" id="GO:0005829">
    <property type="term" value="C:cytosol"/>
    <property type="evidence" value="ECO:0007669"/>
    <property type="project" value="EnsemblFungi"/>
</dbReference>
<name>A0A1D2VK18_9ASCO</name>
<keyword evidence="5" id="KW-0238">DNA-binding</keyword>
<evidence type="ECO:0000259" key="14">
    <source>
        <dbReference type="PROSITE" id="PS50110"/>
    </source>
</evidence>
<dbReference type="RefSeq" id="XP_020048250.1">
    <property type="nucleotide sequence ID" value="XM_020190040.1"/>
</dbReference>
<feature type="region of interest" description="Disordered" evidence="13">
    <location>
        <begin position="224"/>
        <end position="244"/>
    </location>
</feature>
<reference evidence="16" key="1">
    <citation type="submission" date="2016-05" db="EMBL/GenBank/DDBJ databases">
        <title>Comparative genomics of biotechnologically important yeasts.</title>
        <authorList>
            <consortium name="DOE Joint Genome Institute"/>
            <person name="Riley R."/>
            <person name="Haridas S."/>
            <person name="Wolfe K.H."/>
            <person name="Lopes M.R."/>
            <person name="Hittinger C.T."/>
            <person name="Goker M."/>
            <person name="Salamov A."/>
            <person name="Wisecaver J."/>
            <person name="Long T.M."/>
            <person name="Aerts A.L."/>
            <person name="Barry K."/>
            <person name="Choi C."/>
            <person name="Clum A."/>
            <person name="Coughlan A.Y."/>
            <person name="Deshpande S."/>
            <person name="Douglass A.P."/>
            <person name="Hanson S.J."/>
            <person name="Klenk H.-P."/>
            <person name="Labutti K."/>
            <person name="Lapidus A."/>
            <person name="Lindquist E."/>
            <person name="Lipzen A."/>
            <person name="Meier-Kolthoff J.P."/>
            <person name="Ohm R.A."/>
            <person name="Otillar R.P."/>
            <person name="Pangilinan J."/>
            <person name="Peng Y."/>
            <person name="Rokas A."/>
            <person name="Rosa C.A."/>
            <person name="Scheuner C."/>
            <person name="Sibirny A.A."/>
            <person name="Slot J.C."/>
            <person name="Stielow J.B."/>
            <person name="Sun H."/>
            <person name="Kurtzman C.P."/>
            <person name="Blackwell M."/>
            <person name="Grigoriev I.V."/>
            <person name="Jeffries T.W."/>
        </authorList>
    </citation>
    <scope>NUCLEOTIDE SEQUENCE [LARGE SCALE GENOMIC DNA]</scope>
    <source>
        <strain evidence="16">DSM 1968</strain>
    </source>
</reference>
<dbReference type="GeneID" id="30963676"/>
<dbReference type="GO" id="GO:0032993">
    <property type="term" value="C:protein-DNA complex"/>
    <property type="evidence" value="ECO:0007669"/>
    <property type="project" value="UniProtKB-ARBA"/>
</dbReference>
<dbReference type="CDD" id="cd17546">
    <property type="entry name" value="REC_hyHK_CKI1_RcsC-like"/>
    <property type="match status" value="1"/>
</dbReference>
<evidence type="ECO:0000256" key="7">
    <source>
        <dbReference type="ARBA" id="ARBA00023242"/>
    </source>
</evidence>
<feature type="non-terminal residue" evidence="15">
    <location>
        <position position="377"/>
    </location>
</feature>
<feature type="non-terminal residue" evidence="15">
    <location>
        <position position="1"/>
    </location>
</feature>
<dbReference type="Gene3D" id="1.10.10.10">
    <property type="entry name" value="Winged helix-like DNA-binding domain superfamily/Winged helix DNA-binding domain"/>
    <property type="match status" value="1"/>
</dbReference>
<dbReference type="GO" id="GO:0000304">
    <property type="term" value="P:response to singlet oxygen"/>
    <property type="evidence" value="ECO:0007669"/>
    <property type="project" value="EnsemblFungi"/>
</dbReference>
<dbReference type="SMART" id="SM00415">
    <property type="entry name" value="HSF"/>
    <property type="match status" value="1"/>
</dbReference>
<evidence type="ECO:0000256" key="3">
    <source>
        <dbReference type="ARBA" id="ARBA00023012"/>
    </source>
</evidence>
<dbReference type="SMART" id="SM00448">
    <property type="entry name" value="REC"/>
    <property type="match status" value="1"/>
</dbReference>
<evidence type="ECO:0000256" key="10">
    <source>
        <dbReference type="ARBA" id="ARBA00068818"/>
    </source>
</evidence>
<keyword evidence="16" id="KW-1185">Reference proteome</keyword>
<dbReference type="InterPro" id="IPR036390">
    <property type="entry name" value="WH_DNA-bd_sf"/>
</dbReference>
<dbReference type="GO" id="GO:0008361">
    <property type="term" value="P:regulation of cell size"/>
    <property type="evidence" value="ECO:0007669"/>
    <property type="project" value="EnsemblFungi"/>
</dbReference>
<dbReference type="GO" id="GO:0006357">
    <property type="term" value="P:regulation of transcription by RNA polymerase II"/>
    <property type="evidence" value="ECO:0007669"/>
    <property type="project" value="EnsemblFungi"/>
</dbReference>
<keyword evidence="2 12" id="KW-0597">Phosphoprotein</keyword>
<keyword evidence="4" id="KW-0805">Transcription regulation</keyword>
<dbReference type="FunFam" id="1.10.10.10:FF:000027">
    <property type="entry name" value="Heat shock transcription factor 1"/>
    <property type="match status" value="1"/>
</dbReference>
<dbReference type="GO" id="GO:0005634">
    <property type="term" value="C:nucleus"/>
    <property type="evidence" value="ECO:0007669"/>
    <property type="project" value="UniProtKB-SubCell"/>
</dbReference>
<evidence type="ECO:0000256" key="1">
    <source>
        <dbReference type="ARBA" id="ARBA00004123"/>
    </source>
</evidence>
<dbReference type="GO" id="GO:0034599">
    <property type="term" value="P:cellular response to oxidative stress"/>
    <property type="evidence" value="ECO:0007669"/>
    <property type="project" value="EnsemblFungi"/>
</dbReference>
<dbReference type="GO" id="GO:0006368">
    <property type="term" value="P:transcription elongation by RNA polymerase II"/>
    <property type="evidence" value="ECO:0007669"/>
    <property type="project" value="EnsemblFungi"/>
</dbReference>
<dbReference type="GO" id="GO:0000156">
    <property type="term" value="F:phosphorelay response regulator activity"/>
    <property type="evidence" value="ECO:0007669"/>
    <property type="project" value="EnsemblFungi"/>
</dbReference>
<evidence type="ECO:0000256" key="8">
    <source>
        <dbReference type="ARBA" id="ARBA00059868"/>
    </source>
</evidence>
<comment type="function">
    <text evidence="8">DNA-binding transcription factor that specifically binds heat shock promoter elements (HSE) and activates transcription.</text>
</comment>
<dbReference type="InParanoid" id="A0A1D2VK18"/>
<dbReference type="STRING" id="1344418.A0A1D2VK18"/>
<evidence type="ECO:0000313" key="15">
    <source>
        <dbReference type="EMBL" id="ODV61943.1"/>
    </source>
</evidence>
<keyword evidence="7" id="KW-0539">Nucleus</keyword>
<dbReference type="Proteomes" id="UP000095038">
    <property type="component" value="Unassembled WGS sequence"/>
</dbReference>
<comment type="subunit">
    <text evidence="9">Homotrimer. Homotrimerization increases the affinity of HSF1 to DNA.</text>
</comment>
<dbReference type="PANTHER" id="PTHR45339">
    <property type="entry name" value="HYBRID SIGNAL TRANSDUCTION HISTIDINE KINASE J"/>
    <property type="match status" value="1"/>
</dbReference>
<dbReference type="PROSITE" id="PS50110">
    <property type="entry name" value="RESPONSE_REGULATORY"/>
    <property type="match status" value="1"/>
</dbReference>
<evidence type="ECO:0000256" key="6">
    <source>
        <dbReference type="ARBA" id="ARBA00023163"/>
    </source>
</evidence>